<dbReference type="Proteomes" id="UP001595593">
    <property type="component" value="Unassembled WGS sequence"/>
</dbReference>
<evidence type="ECO:0000313" key="9">
    <source>
        <dbReference type="EMBL" id="MFC3124639.1"/>
    </source>
</evidence>
<dbReference type="Pfam" id="PF00155">
    <property type="entry name" value="Aminotran_1_2"/>
    <property type="match status" value="1"/>
</dbReference>
<dbReference type="CDD" id="cd00609">
    <property type="entry name" value="AAT_like"/>
    <property type="match status" value="1"/>
</dbReference>
<dbReference type="SUPFAM" id="SSF53383">
    <property type="entry name" value="PLP-dependent transferases"/>
    <property type="match status" value="1"/>
</dbReference>
<comment type="similarity">
    <text evidence="2">Belongs to the class-I pyridoxal-phosphate-dependent aminotransferase family.</text>
</comment>
<dbReference type="PANTHER" id="PTHR46383">
    <property type="entry name" value="ASPARTATE AMINOTRANSFERASE"/>
    <property type="match status" value="1"/>
</dbReference>
<accession>A0ABV7FW83</accession>
<keyword evidence="6" id="KW-0663">Pyridoxal phosphate</keyword>
<evidence type="ECO:0000256" key="2">
    <source>
        <dbReference type="ARBA" id="ARBA00007441"/>
    </source>
</evidence>
<keyword evidence="4 9" id="KW-0032">Aminotransferase</keyword>
<keyword evidence="5" id="KW-0808">Transferase</keyword>
<dbReference type="InterPro" id="IPR004839">
    <property type="entry name" value="Aminotransferase_I/II_large"/>
</dbReference>
<dbReference type="InterPro" id="IPR015421">
    <property type="entry name" value="PyrdxlP-dep_Trfase_major"/>
</dbReference>
<evidence type="ECO:0000256" key="5">
    <source>
        <dbReference type="ARBA" id="ARBA00022679"/>
    </source>
</evidence>
<dbReference type="EMBL" id="JBHRTN010000007">
    <property type="protein sequence ID" value="MFC3124639.1"/>
    <property type="molecule type" value="Genomic_DNA"/>
</dbReference>
<evidence type="ECO:0000256" key="3">
    <source>
        <dbReference type="ARBA" id="ARBA00012753"/>
    </source>
</evidence>
<feature type="domain" description="Aminotransferase class I/classII large" evidence="8">
    <location>
        <begin position="37"/>
        <end position="385"/>
    </location>
</feature>
<comment type="catalytic activity">
    <reaction evidence="7">
        <text>L-aspartate + 2-oxoglutarate = oxaloacetate + L-glutamate</text>
        <dbReference type="Rhea" id="RHEA:21824"/>
        <dbReference type="ChEBI" id="CHEBI:16452"/>
        <dbReference type="ChEBI" id="CHEBI:16810"/>
        <dbReference type="ChEBI" id="CHEBI:29985"/>
        <dbReference type="ChEBI" id="CHEBI:29991"/>
        <dbReference type="EC" id="2.6.1.1"/>
    </reaction>
</comment>
<dbReference type="InterPro" id="IPR015424">
    <property type="entry name" value="PyrdxlP-dep_Trfase"/>
</dbReference>
<comment type="cofactor">
    <cofactor evidence="1">
        <name>pyridoxal 5'-phosphate</name>
        <dbReference type="ChEBI" id="CHEBI:597326"/>
    </cofactor>
</comment>
<dbReference type="PANTHER" id="PTHR46383:SF1">
    <property type="entry name" value="ASPARTATE AMINOTRANSFERASE"/>
    <property type="match status" value="1"/>
</dbReference>
<evidence type="ECO:0000259" key="8">
    <source>
        <dbReference type="Pfam" id="PF00155"/>
    </source>
</evidence>
<evidence type="ECO:0000256" key="7">
    <source>
        <dbReference type="ARBA" id="ARBA00049185"/>
    </source>
</evidence>
<protein>
    <recommendedName>
        <fullName evidence="3">aspartate transaminase</fullName>
        <ecNumber evidence="3">2.6.1.1</ecNumber>
    </recommendedName>
</protein>
<dbReference type="Gene3D" id="3.40.640.10">
    <property type="entry name" value="Type I PLP-dependent aspartate aminotransferase-like (Major domain)"/>
    <property type="match status" value="1"/>
</dbReference>
<evidence type="ECO:0000313" key="10">
    <source>
        <dbReference type="Proteomes" id="UP001595593"/>
    </source>
</evidence>
<comment type="caution">
    <text evidence="9">The sequence shown here is derived from an EMBL/GenBank/DDBJ whole genome shotgun (WGS) entry which is preliminary data.</text>
</comment>
<evidence type="ECO:0000256" key="6">
    <source>
        <dbReference type="ARBA" id="ARBA00022898"/>
    </source>
</evidence>
<gene>
    <name evidence="9" type="ORF">ACFOD4_06145</name>
</gene>
<keyword evidence="10" id="KW-1185">Reference proteome</keyword>
<reference evidence="10" key="1">
    <citation type="journal article" date="2019" name="Int. J. Syst. Evol. Microbiol.">
        <title>The Global Catalogue of Microorganisms (GCM) 10K type strain sequencing project: providing services to taxonomists for standard genome sequencing and annotation.</title>
        <authorList>
            <consortium name="The Broad Institute Genomics Platform"/>
            <consortium name="The Broad Institute Genome Sequencing Center for Infectious Disease"/>
            <person name="Wu L."/>
            <person name="Ma J."/>
        </authorList>
    </citation>
    <scope>NUCLEOTIDE SEQUENCE [LARGE SCALE GENOMIC DNA]</scope>
    <source>
        <strain evidence="10">KCTC 52094</strain>
    </source>
</reference>
<proteinExistence type="inferred from homology"/>
<dbReference type="InterPro" id="IPR050596">
    <property type="entry name" value="AspAT/PAT-like"/>
</dbReference>
<dbReference type="NCBIfam" id="NF005732">
    <property type="entry name" value="PRK07550.1"/>
    <property type="match status" value="1"/>
</dbReference>
<evidence type="ECO:0000256" key="1">
    <source>
        <dbReference type="ARBA" id="ARBA00001933"/>
    </source>
</evidence>
<dbReference type="EC" id="2.6.1.1" evidence="3"/>
<name>A0ABV7FW83_9PROT</name>
<sequence>MPSLPFSARVRATTAPPIPAARQWAALYNGDAGPMLDLTQAVPGYPPHADMLAKLAEAAVSRAAAGYGPIDGEPGLREALAAELSAFYRSPISAGDVAITAGCNLAFTMAMTVLAGTGDEVLLPTPWYFNHRMALELLGIGTRALQTRAEDGFIPDPQRLAAALTPATRAVVLVTPNNPTGAIIPPAILAEIAAICRARGVWLVLDETYRDFLPEEATPPHNLFAEADWRDHVVQLYSFSKSYCIPGHRVGAILGGGAFRAELLKLIDTMQICAPRPAQAALCWAIPALAGWRAGNRAIMARRATSFRAAMGAAPSWRIDAMGTYFAYLRLPEALPDGLAVAEALASRHGLLTLPGSFFGPGQERHLRLAFANAPEESLAALPERLAALDICATA</sequence>
<dbReference type="GO" id="GO:0008483">
    <property type="term" value="F:transaminase activity"/>
    <property type="evidence" value="ECO:0007669"/>
    <property type="project" value="UniProtKB-KW"/>
</dbReference>
<evidence type="ECO:0000256" key="4">
    <source>
        <dbReference type="ARBA" id="ARBA00022576"/>
    </source>
</evidence>
<organism evidence="9 10">
    <name type="scientific">Teichococcus globiformis</name>
    <dbReference type="NCBI Taxonomy" id="2307229"/>
    <lineage>
        <taxon>Bacteria</taxon>
        <taxon>Pseudomonadati</taxon>
        <taxon>Pseudomonadota</taxon>
        <taxon>Alphaproteobacteria</taxon>
        <taxon>Acetobacterales</taxon>
        <taxon>Roseomonadaceae</taxon>
        <taxon>Roseomonas</taxon>
    </lineage>
</organism>
<dbReference type="RefSeq" id="WP_379595057.1">
    <property type="nucleotide sequence ID" value="NZ_JBHRTN010000007.1"/>
</dbReference>